<organism evidence="1">
    <name type="scientific">Brassica campestris</name>
    <name type="common">Field mustard</name>
    <dbReference type="NCBI Taxonomy" id="3711"/>
    <lineage>
        <taxon>Eukaryota</taxon>
        <taxon>Viridiplantae</taxon>
        <taxon>Streptophyta</taxon>
        <taxon>Embryophyta</taxon>
        <taxon>Tracheophyta</taxon>
        <taxon>Spermatophyta</taxon>
        <taxon>Magnoliopsida</taxon>
        <taxon>eudicotyledons</taxon>
        <taxon>Gunneridae</taxon>
        <taxon>Pentapetalae</taxon>
        <taxon>rosids</taxon>
        <taxon>malvids</taxon>
        <taxon>Brassicales</taxon>
        <taxon>Brassicaceae</taxon>
        <taxon>Brassiceae</taxon>
        <taxon>Brassica</taxon>
    </lineage>
</organism>
<reference evidence="1" key="1">
    <citation type="submission" date="2018-11" db="EMBL/GenBank/DDBJ databases">
        <authorList>
            <consortium name="Genoscope - CEA"/>
            <person name="William W."/>
        </authorList>
    </citation>
    <scope>NUCLEOTIDE SEQUENCE</scope>
</reference>
<accession>A0A3P6BU32</accession>
<sequence>MQPRLMPTVMDRAITIVNKLAKVKVTQVGFAQLLDSNLAVAVHQGRKSLDNLFN</sequence>
<evidence type="ECO:0000313" key="1">
    <source>
        <dbReference type="EMBL" id="VDD05898.1"/>
    </source>
</evidence>
<dbReference type="AlphaFoldDB" id="A0A3P6BU32"/>
<proteinExistence type="predicted"/>
<gene>
    <name evidence="1" type="ORF">BRAA08T34279Z</name>
</gene>
<name>A0A3P6BU32_BRACM</name>
<protein>
    <submittedName>
        <fullName evidence="1">Uncharacterized protein</fullName>
    </submittedName>
</protein>
<dbReference type="EMBL" id="LR031575">
    <property type="protein sequence ID" value="VDD05898.1"/>
    <property type="molecule type" value="Genomic_DNA"/>
</dbReference>